<dbReference type="AlphaFoldDB" id="A0A914PFS6"/>
<keyword evidence="1" id="KW-1185">Reference proteome</keyword>
<sequence length="315" mass="37207">MRRSARIAALNATSTSTKLNRKRKAEKVSTIVPTKHLHFKEPFCRQNWLFRDSLINYITKNPSNAKAWQKLIQSCKYFFAKNPVFVFDKLEYKSKKWMASLNGIQKRIDFTKILIKLWITDKFDISNAFNPPINVSLIIPKLYKVDAKYLRLVNVVISFKDFSFLSSNVLIIVLRENIIKDSDGSIVPLEKLIAILPKIKIIDVYDKIHHPSCITKNTVKELLKIPQFSKIDRFELFNITEKFDIETFFTYLKKNKHTKFELGFSFLISEDYNNRIEAIVDEIIETEEHDYKIPKIYFVRMNIEKQRKLLSIRQN</sequence>
<proteinExistence type="predicted"/>
<reference evidence="2" key="1">
    <citation type="submission" date="2022-11" db="UniProtKB">
        <authorList>
            <consortium name="WormBaseParasite"/>
        </authorList>
    </citation>
    <scope>IDENTIFICATION</scope>
</reference>
<name>A0A914PFS6_9BILA</name>
<protein>
    <submittedName>
        <fullName evidence="2">Uncharacterized protein</fullName>
    </submittedName>
</protein>
<dbReference type="Proteomes" id="UP000887578">
    <property type="component" value="Unplaced"/>
</dbReference>
<evidence type="ECO:0000313" key="2">
    <source>
        <dbReference type="WBParaSite" id="PDA_v2.g16580.t1"/>
    </source>
</evidence>
<accession>A0A914PFS6</accession>
<dbReference type="WBParaSite" id="PDA_v2.g16580.t1">
    <property type="protein sequence ID" value="PDA_v2.g16580.t1"/>
    <property type="gene ID" value="PDA_v2.g16580"/>
</dbReference>
<organism evidence="1 2">
    <name type="scientific">Panagrolaimus davidi</name>
    <dbReference type="NCBI Taxonomy" id="227884"/>
    <lineage>
        <taxon>Eukaryota</taxon>
        <taxon>Metazoa</taxon>
        <taxon>Ecdysozoa</taxon>
        <taxon>Nematoda</taxon>
        <taxon>Chromadorea</taxon>
        <taxon>Rhabditida</taxon>
        <taxon>Tylenchina</taxon>
        <taxon>Panagrolaimomorpha</taxon>
        <taxon>Panagrolaimoidea</taxon>
        <taxon>Panagrolaimidae</taxon>
        <taxon>Panagrolaimus</taxon>
    </lineage>
</organism>
<evidence type="ECO:0000313" key="1">
    <source>
        <dbReference type="Proteomes" id="UP000887578"/>
    </source>
</evidence>